<evidence type="ECO:0000313" key="2">
    <source>
        <dbReference type="EMBL" id="GJD77881.1"/>
    </source>
</evidence>
<sequence>MAGPGSTVPRPVEIGRSLRQRNSEGRRDGSGGGFGRVSGTNRNLPET</sequence>
<reference evidence="2" key="1">
    <citation type="journal article" date="2016" name="Front. Microbiol.">
        <title>Genome Sequence of the Piezophilic, Mesophilic Sulfate-Reducing Bacterium Desulfovibrio indicus J2T.</title>
        <authorList>
            <person name="Cao J."/>
            <person name="Maignien L."/>
            <person name="Shao Z."/>
            <person name="Alain K."/>
            <person name="Jebbar M."/>
        </authorList>
    </citation>
    <scope>NUCLEOTIDE SEQUENCE</scope>
    <source>
        <strain evidence="2">NBRC 103626</strain>
    </source>
</reference>
<dbReference type="AlphaFoldDB" id="A0AA37MA36"/>
<reference evidence="2" key="2">
    <citation type="submission" date="2021-08" db="EMBL/GenBank/DDBJ databases">
        <authorList>
            <person name="Tani A."/>
            <person name="Ola A."/>
            <person name="Ogura Y."/>
            <person name="Katsura K."/>
            <person name="Hayashi T."/>
        </authorList>
    </citation>
    <scope>NUCLEOTIDE SEQUENCE</scope>
    <source>
        <strain evidence="2">NBRC 103626</strain>
    </source>
</reference>
<keyword evidence="3" id="KW-1185">Reference proteome</keyword>
<evidence type="ECO:0000256" key="1">
    <source>
        <dbReference type="SAM" id="MobiDB-lite"/>
    </source>
</evidence>
<dbReference type="Proteomes" id="UP001055108">
    <property type="component" value="Unassembled WGS sequence"/>
</dbReference>
<name>A0AA37MA36_9HYPH</name>
<dbReference type="EMBL" id="BPQM01000025">
    <property type="protein sequence ID" value="GJD77881.1"/>
    <property type="molecule type" value="Genomic_DNA"/>
</dbReference>
<proteinExistence type="predicted"/>
<gene>
    <name evidence="2" type="ORF">NBEOAGPD_1092</name>
</gene>
<organism evidence="2 3">
    <name type="scientific">Methylobacterium gregans</name>
    <dbReference type="NCBI Taxonomy" id="374424"/>
    <lineage>
        <taxon>Bacteria</taxon>
        <taxon>Pseudomonadati</taxon>
        <taxon>Pseudomonadota</taxon>
        <taxon>Alphaproteobacteria</taxon>
        <taxon>Hyphomicrobiales</taxon>
        <taxon>Methylobacteriaceae</taxon>
        <taxon>Methylobacterium</taxon>
    </lineage>
</organism>
<evidence type="ECO:0000313" key="3">
    <source>
        <dbReference type="Proteomes" id="UP001055108"/>
    </source>
</evidence>
<feature type="region of interest" description="Disordered" evidence="1">
    <location>
        <begin position="1"/>
        <end position="47"/>
    </location>
</feature>
<comment type="caution">
    <text evidence="2">The sequence shown here is derived from an EMBL/GenBank/DDBJ whole genome shotgun (WGS) entry which is preliminary data.</text>
</comment>
<accession>A0AA37MA36</accession>
<protein>
    <submittedName>
        <fullName evidence="2">Uncharacterized protein</fullName>
    </submittedName>
</protein>